<feature type="domain" description="PAC" evidence="9">
    <location>
        <begin position="371"/>
        <end position="423"/>
    </location>
</feature>
<dbReference type="PANTHER" id="PTHR43304:SF1">
    <property type="entry name" value="PAC DOMAIN-CONTAINING PROTEIN"/>
    <property type="match status" value="1"/>
</dbReference>
<feature type="transmembrane region" description="Helical" evidence="6">
    <location>
        <begin position="253"/>
        <end position="275"/>
    </location>
</feature>
<dbReference type="PANTHER" id="PTHR43304">
    <property type="entry name" value="PHYTOCHROME-LIKE PROTEIN CPH1"/>
    <property type="match status" value="1"/>
</dbReference>
<dbReference type="eggNOG" id="COG4191">
    <property type="taxonomic scope" value="Bacteria"/>
</dbReference>
<dbReference type="PATRIC" id="fig|929558.5.peg.66"/>
<dbReference type="SMART" id="SM00091">
    <property type="entry name" value="PAS"/>
    <property type="match status" value="2"/>
</dbReference>
<dbReference type="PRINTS" id="PR00344">
    <property type="entry name" value="BCTRLSENSOR"/>
</dbReference>
<dbReference type="HOGENOM" id="CLU_357116_0_0_7"/>
<feature type="transmembrane region" description="Helical" evidence="6">
    <location>
        <begin position="192"/>
        <end position="214"/>
    </location>
</feature>
<feature type="transmembrane region" description="Helical" evidence="6">
    <location>
        <begin position="150"/>
        <end position="172"/>
    </location>
</feature>
<feature type="domain" description="PAS" evidence="8">
    <location>
        <begin position="297"/>
        <end position="367"/>
    </location>
</feature>
<dbReference type="Pfam" id="PF13426">
    <property type="entry name" value="PAS_9"/>
    <property type="match status" value="1"/>
</dbReference>
<evidence type="ECO:0000259" key="7">
    <source>
        <dbReference type="PROSITE" id="PS50109"/>
    </source>
</evidence>
<name>B6BLE0_SULGG</name>
<protein>
    <recommendedName>
        <fullName evidence="2">histidine kinase</fullName>
        <ecNumber evidence="2">2.7.13.3</ecNumber>
    </recommendedName>
</protein>
<dbReference type="InterPro" id="IPR013655">
    <property type="entry name" value="PAS_fold_3"/>
</dbReference>
<dbReference type="InterPro" id="IPR003661">
    <property type="entry name" value="HisK_dim/P_dom"/>
</dbReference>
<keyword evidence="6" id="KW-1133">Transmembrane helix</keyword>
<keyword evidence="5 10" id="KW-0418">Kinase</keyword>
<dbReference type="SMART" id="SM00086">
    <property type="entry name" value="PAC"/>
    <property type="match status" value="2"/>
</dbReference>
<dbReference type="InterPro" id="IPR001610">
    <property type="entry name" value="PAC"/>
</dbReference>
<gene>
    <name evidence="10" type="ORF">SMGD1_0067</name>
</gene>
<dbReference type="GO" id="GO:0000155">
    <property type="term" value="F:phosphorelay sensor kinase activity"/>
    <property type="evidence" value="ECO:0007669"/>
    <property type="project" value="InterPro"/>
</dbReference>
<feature type="transmembrane region" description="Helical" evidence="6">
    <location>
        <begin position="38"/>
        <end position="61"/>
    </location>
</feature>
<dbReference type="SUPFAM" id="SSF55785">
    <property type="entry name" value="PYP-like sensor domain (PAS domain)"/>
    <property type="match status" value="2"/>
</dbReference>
<dbReference type="InterPro" id="IPR035965">
    <property type="entry name" value="PAS-like_dom_sf"/>
</dbReference>
<dbReference type="Proteomes" id="UP000006431">
    <property type="component" value="Unassembled WGS sequence"/>
</dbReference>
<dbReference type="SUPFAM" id="SSF55874">
    <property type="entry name" value="ATPase domain of HSP90 chaperone/DNA topoisomerase II/histidine kinase"/>
    <property type="match status" value="1"/>
</dbReference>
<evidence type="ECO:0000256" key="6">
    <source>
        <dbReference type="SAM" id="Phobius"/>
    </source>
</evidence>
<dbReference type="InterPro" id="IPR000700">
    <property type="entry name" value="PAS-assoc_C"/>
</dbReference>
<dbReference type="PROSITE" id="PS50112">
    <property type="entry name" value="PAS"/>
    <property type="match status" value="2"/>
</dbReference>
<evidence type="ECO:0000256" key="3">
    <source>
        <dbReference type="ARBA" id="ARBA00022553"/>
    </source>
</evidence>
<comment type="caution">
    <text evidence="10">The sequence shown here is derived from an EMBL/GenBank/DDBJ whole genome shotgun (WGS) entry which is preliminary data.</text>
</comment>
<keyword evidence="11" id="KW-1185">Reference proteome</keyword>
<organism evidence="10 11">
    <name type="scientific">Sulfurimonas gotlandica (strain DSM 19862 / JCM 16533 / GD1)</name>
    <dbReference type="NCBI Taxonomy" id="929558"/>
    <lineage>
        <taxon>Bacteria</taxon>
        <taxon>Pseudomonadati</taxon>
        <taxon>Campylobacterota</taxon>
        <taxon>Epsilonproteobacteria</taxon>
        <taxon>Campylobacterales</taxon>
        <taxon>Sulfurimonadaceae</taxon>
        <taxon>Sulfurimonas</taxon>
    </lineage>
</organism>
<dbReference type="InterPro" id="IPR005467">
    <property type="entry name" value="His_kinase_dom"/>
</dbReference>
<evidence type="ECO:0000259" key="8">
    <source>
        <dbReference type="PROSITE" id="PS50112"/>
    </source>
</evidence>
<dbReference type="PROSITE" id="PS50113">
    <property type="entry name" value="PAC"/>
    <property type="match status" value="2"/>
</dbReference>
<keyword evidence="6" id="KW-0812">Transmembrane</keyword>
<reference evidence="10 11" key="1">
    <citation type="journal article" date="2012" name="Proc. Natl. Acad. Sci. U.S.A.">
        <title>Genome and physiology of a model Epsilonproteobacterium responsible for sulfide detoxification in marine oxygen depletion zones.</title>
        <authorList>
            <person name="Grote J."/>
            <person name="Schott T."/>
            <person name="Bruckner C.G."/>
            <person name="Glockner F.O."/>
            <person name="Jost G."/>
            <person name="Teeling H."/>
            <person name="Labrenz M."/>
            <person name="Jurgens K."/>
        </authorList>
    </citation>
    <scope>NUCLEOTIDE SEQUENCE [LARGE SCALE GENOMIC DNA]</scope>
    <source>
        <strain evidence="10 11">GD1</strain>
    </source>
</reference>
<evidence type="ECO:0000256" key="4">
    <source>
        <dbReference type="ARBA" id="ARBA00022679"/>
    </source>
</evidence>
<dbReference type="OrthoDB" id="9799273at2"/>
<dbReference type="EC" id="2.7.13.3" evidence="2"/>
<evidence type="ECO:0000313" key="11">
    <source>
        <dbReference type="Proteomes" id="UP000006431"/>
    </source>
</evidence>
<dbReference type="InterPro" id="IPR000014">
    <property type="entry name" value="PAS"/>
</dbReference>
<accession>H1FRP1</accession>
<proteinExistence type="predicted"/>
<feature type="domain" description="Histidine kinase" evidence="7">
    <location>
        <begin position="570"/>
        <end position="785"/>
    </location>
</feature>
<feature type="transmembrane region" description="Helical" evidence="6">
    <location>
        <begin position="120"/>
        <end position="138"/>
    </location>
</feature>
<dbReference type="InterPro" id="IPR052162">
    <property type="entry name" value="Sensor_kinase/Photoreceptor"/>
</dbReference>
<feature type="domain" description="PAS" evidence="8">
    <location>
        <begin position="424"/>
        <end position="472"/>
    </location>
</feature>
<dbReference type="RefSeq" id="WP_008338508.1">
    <property type="nucleotide sequence ID" value="NZ_AFRZ01000001.1"/>
</dbReference>
<evidence type="ECO:0000256" key="2">
    <source>
        <dbReference type="ARBA" id="ARBA00012438"/>
    </source>
</evidence>
<feature type="transmembrane region" description="Helical" evidence="6">
    <location>
        <begin position="7"/>
        <end position="26"/>
    </location>
</feature>
<dbReference type="Gene3D" id="1.10.287.130">
    <property type="match status" value="1"/>
</dbReference>
<evidence type="ECO:0000256" key="1">
    <source>
        <dbReference type="ARBA" id="ARBA00000085"/>
    </source>
</evidence>
<dbReference type="Gene3D" id="3.30.565.10">
    <property type="entry name" value="Histidine kinase-like ATPase, C-terminal domain"/>
    <property type="match status" value="1"/>
</dbReference>
<dbReference type="NCBIfam" id="TIGR00229">
    <property type="entry name" value="sensory_box"/>
    <property type="match status" value="2"/>
</dbReference>
<keyword evidence="4" id="KW-0808">Transferase</keyword>
<dbReference type="EMBL" id="AFRZ01000001">
    <property type="protein sequence ID" value="EHP28594.1"/>
    <property type="molecule type" value="Genomic_DNA"/>
</dbReference>
<dbReference type="InterPro" id="IPR036890">
    <property type="entry name" value="HATPase_C_sf"/>
</dbReference>
<dbReference type="InterPro" id="IPR003594">
    <property type="entry name" value="HATPase_dom"/>
</dbReference>
<dbReference type="InterPro" id="IPR004358">
    <property type="entry name" value="Sig_transdc_His_kin-like_C"/>
</dbReference>
<dbReference type="CDD" id="cd00130">
    <property type="entry name" value="PAS"/>
    <property type="match status" value="2"/>
</dbReference>
<evidence type="ECO:0000256" key="5">
    <source>
        <dbReference type="ARBA" id="ARBA00022777"/>
    </source>
</evidence>
<dbReference type="eggNOG" id="COG2203">
    <property type="taxonomic scope" value="Bacteria"/>
</dbReference>
<dbReference type="STRING" id="929558.SMGD1_0067"/>
<evidence type="ECO:0000259" key="9">
    <source>
        <dbReference type="PROSITE" id="PS50113"/>
    </source>
</evidence>
<dbReference type="PROSITE" id="PS50109">
    <property type="entry name" value="HIS_KIN"/>
    <property type="match status" value="1"/>
</dbReference>
<dbReference type="CDD" id="cd00082">
    <property type="entry name" value="HisKA"/>
    <property type="match status" value="1"/>
</dbReference>
<dbReference type="Pfam" id="PF08447">
    <property type="entry name" value="PAS_3"/>
    <property type="match status" value="1"/>
</dbReference>
<keyword evidence="3" id="KW-0597">Phosphoprotein</keyword>
<feature type="domain" description="PAC" evidence="9">
    <location>
        <begin position="504"/>
        <end position="557"/>
    </location>
</feature>
<dbReference type="SMART" id="SM00387">
    <property type="entry name" value="HATPase_c"/>
    <property type="match status" value="1"/>
</dbReference>
<dbReference type="SUPFAM" id="SSF47384">
    <property type="entry name" value="Homodimeric domain of signal transducing histidine kinase"/>
    <property type="match status" value="1"/>
</dbReference>
<feature type="transmembrane region" description="Helical" evidence="6">
    <location>
        <begin position="68"/>
        <end position="92"/>
    </location>
</feature>
<dbReference type="AlphaFoldDB" id="B6BLE0"/>
<sequence length="785" mass="89095">MLRSIGYKSILISIIISLFGLLSYLPGMDLLGRINYEYIPMAPSTGVGFLILGISLIVLYMQEISKKILALVLIASLSVSLFGVLEVVGYFIDMDLNYEDSIVPIQGYLNGVPIARMSPATGALFFTSGLSITFFTIQRLSLKQNTLNKLFVAIFGQLSLMVSFTFCLSYLYGPPFFYETHNTIPMALTTAVSFLFLSIAIIFIDVNCFVINFYKDTATRNYLFKFIFPISTLSVIVSVIATIYIIQSSIINPALISATITILIMIFIGLLSHYISRYMGIKIDNAGEEENKIIIESERKFRGTFDQAAVGVARVNLDGTWLEVNKKLSDIVGYTKEELLTKTFQDITHPDDLEDDLNYINQLLHDDIKTYSMHKRYFKKNGDIVWINLTGSLVRKTNNDPDYFVAIIEDITSQKKDQQRLKKSEEKLRDLLNSLSVGVVVHAPDTSIIMNNPKASELLGLNDEQLRGMQAIDPEWNFLDASKDIIPVEEYPVNKIIRTKKQIENMMLGIVQQNTIDVIWVLVNGFPVFNDKNEIIEIIINFVDITELKHKDEMLINQSRQAAMGEMIGMIAHQWRQPISIISMDANNMLLDIAMDKFNETEAEKYANNITLQTKHLSHTIDDFRNFFKPDKVISKVNIRDIFDITLSIVKDSLKNHNIELKISYQTEKEVYAYPRELMQVFVNIINNAKDALSFKNKKNSIIDIEVYEDETYINTKICDNGGGIDADILSKVFDPYFSTKDEKTGTGLGLYMSKMIIEKHLNGVIEVYSSNKGACFTVKLLKQD</sequence>
<dbReference type="Gene3D" id="3.30.450.20">
    <property type="entry name" value="PAS domain"/>
    <property type="match status" value="2"/>
</dbReference>
<dbReference type="eggNOG" id="COG2202">
    <property type="taxonomic scope" value="Bacteria"/>
</dbReference>
<comment type="catalytic activity">
    <reaction evidence="1">
        <text>ATP + protein L-histidine = ADP + protein N-phospho-L-histidine.</text>
        <dbReference type="EC" id="2.7.13.3"/>
    </reaction>
</comment>
<feature type="transmembrane region" description="Helical" evidence="6">
    <location>
        <begin position="226"/>
        <end position="247"/>
    </location>
</feature>
<accession>B6BLE0</accession>
<keyword evidence="6" id="KW-0472">Membrane</keyword>
<dbReference type="Pfam" id="PF02518">
    <property type="entry name" value="HATPase_c"/>
    <property type="match status" value="1"/>
</dbReference>
<evidence type="ECO:0000313" key="10">
    <source>
        <dbReference type="EMBL" id="EHP28594.1"/>
    </source>
</evidence>
<dbReference type="InterPro" id="IPR036097">
    <property type="entry name" value="HisK_dim/P_sf"/>
</dbReference>